<organism evidence="1 2">
    <name type="scientific">Pleurodeles waltl</name>
    <name type="common">Iberian ribbed newt</name>
    <dbReference type="NCBI Taxonomy" id="8319"/>
    <lineage>
        <taxon>Eukaryota</taxon>
        <taxon>Metazoa</taxon>
        <taxon>Chordata</taxon>
        <taxon>Craniata</taxon>
        <taxon>Vertebrata</taxon>
        <taxon>Euteleostomi</taxon>
        <taxon>Amphibia</taxon>
        <taxon>Batrachia</taxon>
        <taxon>Caudata</taxon>
        <taxon>Salamandroidea</taxon>
        <taxon>Salamandridae</taxon>
        <taxon>Pleurodelinae</taxon>
        <taxon>Pleurodeles</taxon>
    </lineage>
</organism>
<accession>A0AAV7PPN2</accession>
<dbReference type="EMBL" id="JANPWB010000011">
    <property type="protein sequence ID" value="KAJ1129159.1"/>
    <property type="molecule type" value="Genomic_DNA"/>
</dbReference>
<sequence length="882" mass="98000">MAESWQKVSYLAEFHCPRKGLTVGNSHILCQQSTIYLCNGSEFVYMYNKEEKCLEAVYEFPGKIWNLELVSQQGLLYVLCAVKGIYCISKELQQRSLKKPDIDRSRGSCPPSVHTMGSEDCILPDSTICMFTVVNGILITVSRCPGRWRIRKFQSDPQHQQKVYDRPIGEVEIPAFFNSGVDEATMELCFLPFLCCLAPRASKPPDEELTHRRFFTVEAPFFSLLFGVDAAMLHSPVVLCGFPDGRLCCIPLKTVIGHDMKSGFPLGKDHPSLPQLLLYHLEQPVVHIGVLKRHPGEVDNEHKESTSAGLNFDCIVAIGHQGKCVTVTSGMKEEAAVLVFKEYHLGGPIISSICCDSSLYYSTHSSIFAMHITSEDWETEKLPALLPVNLNICSAAAMTMSSRTGRGDVELLALSARGRLMGCRLSRGVDRPRPSRAATAKEGPKIKELLSRIGTVSERVSWLKHAIQQKNRSLSHLNQVINLSCAMLTNESPQQQFGCTVTVAWSCLLLEDSLMITCRLQNLTDYSLDRGWTLCVHVSTSYSNSSPDFHSSAAIYNFMINRLLPGSHTDVTFPHHRGRNGCLEVPVVVSCMLFYSLAEVLGEYLVLPYSPDAQSSPPMDLLDREGVCLPLKEHVIDMLQCLQIQSGTDQSITSSTPQSRTVTLDAVEFFFRSSMKQPEKPFLSGSRKHLLETEVMEEITHISPLVVSIQLSVDLLKKALKDFSAGSPPCCAVLQWLLADNARVDTVKEQKLSAVQGIAPDGRDVRLLVTEVTLNDLCPEGPVPAVEIKMESTSLAVVSSMHQAVLRRVQDLLIHYGPTSGSPFKLQVKHLRQMITKNEALLKETQSLRDQLCLGKDSSSSGTRERLLSIYRDLRNPSQVIL</sequence>
<reference evidence="1" key="1">
    <citation type="journal article" date="2022" name="bioRxiv">
        <title>Sequencing and chromosome-scale assembly of the giantPleurodeles waltlgenome.</title>
        <authorList>
            <person name="Brown T."/>
            <person name="Elewa A."/>
            <person name="Iarovenko S."/>
            <person name="Subramanian E."/>
            <person name="Araus A.J."/>
            <person name="Petzold A."/>
            <person name="Susuki M."/>
            <person name="Suzuki K.-i.T."/>
            <person name="Hayashi T."/>
            <person name="Toyoda A."/>
            <person name="Oliveira C."/>
            <person name="Osipova E."/>
            <person name="Leigh N.D."/>
            <person name="Simon A."/>
            <person name="Yun M.H."/>
        </authorList>
    </citation>
    <scope>NUCLEOTIDE SEQUENCE</scope>
    <source>
        <strain evidence="1">20211129_DDA</strain>
        <tissue evidence="1">Liver</tissue>
    </source>
</reference>
<dbReference type="GO" id="GO:0005654">
    <property type="term" value="C:nucleoplasm"/>
    <property type="evidence" value="ECO:0007669"/>
    <property type="project" value="TreeGrafter"/>
</dbReference>
<dbReference type="PANTHER" id="PTHR14890:SF1">
    <property type="entry name" value="FANCONI ANEMIA CORE COMPLEX-ASSOCIATED PROTEIN 100"/>
    <property type="match status" value="1"/>
</dbReference>
<name>A0AAV7PPN2_PLEWA</name>
<comment type="caution">
    <text evidence="1">The sequence shown here is derived from an EMBL/GenBank/DDBJ whole genome shotgun (WGS) entry which is preliminary data.</text>
</comment>
<dbReference type="GO" id="GO:0043240">
    <property type="term" value="C:Fanconi anaemia nuclear complex"/>
    <property type="evidence" value="ECO:0007669"/>
    <property type="project" value="InterPro"/>
</dbReference>
<dbReference type="PANTHER" id="PTHR14890">
    <property type="entry name" value="FANCONI ANEMIA CORE COMPLEX-ASSOCIATED PROTEIN 100"/>
    <property type="match status" value="1"/>
</dbReference>
<dbReference type="Proteomes" id="UP001066276">
    <property type="component" value="Chromosome 7"/>
</dbReference>
<dbReference type="InterPro" id="IPR029251">
    <property type="entry name" value="Faap100"/>
</dbReference>
<gene>
    <name evidence="1" type="ORF">NDU88_007530</name>
</gene>
<dbReference type="GO" id="GO:0036297">
    <property type="term" value="P:interstrand cross-link repair"/>
    <property type="evidence" value="ECO:0007669"/>
    <property type="project" value="InterPro"/>
</dbReference>
<evidence type="ECO:0000313" key="1">
    <source>
        <dbReference type="EMBL" id="KAJ1129159.1"/>
    </source>
</evidence>
<dbReference type="Pfam" id="PF15146">
    <property type="entry name" value="FANCAA"/>
    <property type="match status" value="1"/>
</dbReference>
<protein>
    <recommendedName>
        <fullName evidence="3">Fanconi anemia core complex-associated protein 100</fullName>
    </recommendedName>
</protein>
<evidence type="ECO:0000313" key="2">
    <source>
        <dbReference type="Proteomes" id="UP001066276"/>
    </source>
</evidence>
<proteinExistence type="predicted"/>
<dbReference type="AlphaFoldDB" id="A0AAV7PPN2"/>
<keyword evidence="2" id="KW-1185">Reference proteome</keyword>
<evidence type="ECO:0008006" key="3">
    <source>
        <dbReference type="Google" id="ProtNLM"/>
    </source>
</evidence>